<dbReference type="GO" id="GO:0019843">
    <property type="term" value="F:rRNA binding"/>
    <property type="evidence" value="ECO:0007669"/>
    <property type="project" value="TreeGrafter"/>
</dbReference>
<dbReference type="GO" id="GO:0030488">
    <property type="term" value="P:tRNA methylation"/>
    <property type="evidence" value="ECO:0007669"/>
    <property type="project" value="UniProtKB-UniRule"/>
</dbReference>
<accession>A0A380N0X9</accession>
<evidence type="ECO:0000256" key="4">
    <source>
        <dbReference type="ARBA" id="ARBA00022694"/>
    </source>
</evidence>
<feature type="active site" description="Proton acceptor" evidence="7">
    <location>
        <position position="358"/>
    </location>
</feature>
<dbReference type="Gene3D" id="3.40.50.150">
    <property type="entry name" value="Vaccinia Virus protein VP39"/>
    <property type="match status" value="1"/>
</dbReference>
<feature type="binding site" evidence="7 8">
    <location>
        <position position="186"/>
    </location>
    <ligand>
        <name>S-adenosyl-L-methionine</name>
        <dbReference type="ChEBI" id="CHEBI:59789"/>
    </ligand>
</feature>
<dbReference type="PROSITE" id="PS51687">
    <property type="entry name" value="SAM_MT_RNA_M5U"/>
    <property type="match status" value="1"/>
</dbReference>
<dbReference type="InterPro" id="IPR011869">
    <property type="entry name" value="TrmA_MeTrfase"/>
</dbReference>
<dbReference type="HAMAP" id="MF_01011">
    <property type="entry name" value="RNA_methyltr_TrmA"/>
    <property type="match status" value="1"/>
</dbReference>
<evidence type="ECO:0000256" key="3">
    <source>
        <dbReference type="ARBA" id="ARBA00022691"/>
    </source>
</evidence>
<name>A0A380N0X9_9GAMM</name>
<dbReference type="GO" id="GO:0005829">
    <property type="term" value="C:cytosol"/>
    <property type="evidence" value="ECO:0007669"/>
    <property type="project" value="TreeGrafter"/>
</dbReference>
<dbReference type="InterPro" id="IPR010280">
    <property type="entry name" value="U5_MeTrfase_fam"/>
</dbReference>
<evidence type="ECO:0000256" key="5">
    <source>
        <dbReference type="ARBA" id="ARBA00051255"/>
    </source>
</evidence>
<dbReference type="EMBL" id="UHIA01000004">
    <property type="protein sequence ID" value="SUO97561.1"/>
    <property type="molecule type" value="Genomic_DNA"/>
</dbReference>
<proteinExistence type="inferred from homology"/>
<dbReference type="GO" id="GO:0030697">
    <property type="term" value="F:tRNA (uracil(54)-C5)-methyltransferase activity, S-adenosyl methionine-dependent"/>
    <property type="evidence" value="ECO:0007669"/>
    <property type="project" value="UniProtKB-UniRule"/>
</dbReference>
<reference evidence="10 11" key="1">
    <citation type="submission" date="2018-06" db="EMBL/GenBank/DDBJ databases">
        <authorList>
            <consortium name="Pathogen Informatics"/>
            <person name="Doyle S."/>
        </authorList>
    </citation>
    <scope>NUCLEOTIDE SEQUENCE [LARGE SCALE GENOMIC DNA]</scope>
    <source>
        <strain evidence="10 11">NCTC10717</strain>
    </source>
</reference>
<keyword evidence="3 7" id="KW-0949">S-adenosyl-L-methionine</keyword>
<comment type="function">
    <text evidence="7">Dual-specificity methyltransferase that catalyzes the formation of 5-methyluridine at position 54 (m5U54) in all tRNAs, and that of position 341 (m5U341) in tmRNA (transfer-mRNA).</text>
</comment>
<dbReference type="PROSITE" id="PS01230">
    <property type="entry name" value="TRMA_1"/>
    <property type="match status" value="1"/>
</dbReference>
<dbReference type="InterPro" id="IPR030390">
    <property type="entry name" value="MeTrfase_TrmA_AS"/>
</dbReference>
<feature type="binding site" evidence="7 8">
    <location>
        <position position="299"/>
    </location>
    <ligand>
        <name>S-adenosyl-L-methionine</name>
        <dbReference type="ChEBI" id="CHEBI:59789"/>
    </ligand>
</feature>
<dbReference type="AlphaFoldDB" id="A0A380N0X9"/>
<dbReference type="Gene3D" id="2.40.50.1070">
    <property type="match status" value="1"/>
</dbReference>
<organism evidence="10 11">
    <name type="scientific">Suttonella indologenes</name>
    <dbReference type="NCBI Taxonomy" id="13276"/>
    <lineage>
        <taxon>Bacteria</taxon>
        <taxon>Pseudomonadati</taxon>
        <taxon>Pseudomonadota</taxon>
        <taxon>Gammaproteobacteria</taxon>
        <taxon>Cardiobacteriales</taxon>
        <taxon>Cardiobacteriaceae</taxon>
        <taxon>Suttonella</taxon>
    </lineage>
</organism>
<evidence type="ECO:0000256" key="1">
    <source>
        <dbReference type="ARBA" id="ARBA00022603"/>
    </source>
</evidence>
<dbReference type="SUPFAM" id="SSF53335">
    <property type="entry name" value="S-adenosyl-L-methionine-dependent methyltransferases"/>
    <property type="match status" value="1"/>
</dbReference>
<feature type="active site" description="Nucleophile" evidence="7 8">
    <location>
        <position position="324"/>
    </location>
</feature>
<evidence type="ECO:0000313" key="11">
    <source>
        <dbReference type="Proteomes" id="UP000254575"/>
    </source>
</evidence>
<evidence type="ECO:0000256" key="6">
    <source>
        <dbReference type="ARBA" id="ARBA00052788"/>
    </source>
</evidence>
<feature type="binding site" evidence="7 8">
    <location>
        <position position="216"/>
    </location>
    <ligand>
        <name>S-adenosyl-L-methionine</name>
        <dbReference type="ChEBI" id="CHEBI:59789"/>
    </ligand>
</feature>
<evidence type="ECO:0000256" key="8">
    <source>
        <dbReference type="PROSITE-ProRule" id="PRU01024"/>
    </source>
</evidence>
<keyword evidence="11" id="KW-1185">Reference proteome</keyword>
<comment type="similarity">
    <text evidence="7">Belongs to the class I-like SAM-binding methyltransferase superfamily. RNA M5U methyltransferase family. TrmA subfamily.</text>
</comment>
<evidence type="ECO:0000313" key="10">
    <source>
        <dbReference type="EMBL" id="SUO97561.1"/>
    </source>
</evidence>
<dbReference type="RefSeq" id="WP_115218681.1">
    <property type="nucleotide sequence ID" value="NZ_UHIA01000004.1"/>
</dbReference>
<dbReference type="CDD" id="cd02440">
    <property type="entry name" value="AdoMet_MTases"/>
    <property type="match status" value="1"/>
</dbReference>
<dbReference type="GO" id="GO:0000049">
    <property type="term" value="F:tRNA binding"/>
    <property type="evidence" value="ECO:0007669"/>
    <property type="project" value="TreeGrafter"/>
</dbReference>
<dbReference type="PANTHER" id="PTHR47790">
    <property type="entry name" value="TRNA/TMRNA (URACIL-C(5))-METHYLTRANSFERASE"/>
    <property type="match status" value="1"/>
</dbReference>
<dbReference type="NCBIfam" id="TIGR02143">
    <property type="entry name" value="trmA_only"/>
    <property type="match status" value="1"/>
</dbReference>
<dbReference type="InterPro" id="IPR029063">
    <property type="entry name" value="SAM-dependent_MTases_sf"/>
</dbReference>
<dbReference type="Pfam" id="PF05958">
    <property type="entry name" value="tRNA_U5-meth_tr"/>
    <property type="match status" value="1"/>
</dbReference>
<keyword evidence="1 7" id="KW-0489">Methyltransferase</keyword>
<evidence type="ECO:0000256" key="2">
    <source>
        <dbReference type="ARBA" id="ARBA00022679"/>
    </source>
</evidence>
<dbReference type="Proteomes" id="UP000254575">
    <property type="component" value="Unassembled WGS sequence"/>
</dbReference>
<gene>
    <name evidence="7 10" type="primary">trmA</name>
    <name evidence="10" type="ORF">NCTC10717_01514</name>
</gene>
<evidence type="ECO:0000256" key="9">
    <source>
        <dbReference type="PROSITE-ProRule" id="PRU10015"/>
    </source>
</evidence>
<dbReference type="OrthoDB" id="9804590at2"/>
<protein>
    <recommendedName>
        <fullName evidence="7">tRNA/tmRNA (uracil-C(5))-methyltransferase</fullName>
        <ecNumber evidence="7">2.1.1.35</ecNumber>
    </recommendedName>
    <alternativeName>
        <fullName evidence="7">tRNA (uracil(54)-C(5))-methyltransferase</fullName>
    </alternativeName>
    <alternativeName>
        <fullName evidence="7">tRNA(m5U54)-methyltransferase</fullName>
        <shortName evidence="7">RUMT</shortName>
    </alternativeName>
    <alternativeName>
        <fullName evidence="7">tmRNA (uracil(341)-C(5))-methyltransferase</fullName>
    </alternativeName>
</protein>
<dbReference type="FunFam" id="2.40.50.1070:FF:000001">
    <property type="entry name" value="tRNA/tmRNA (uracil-C(5))-methyltransferase"/>
    <property type="match status" value="1"/>
</dbReference>
<comment type="catalytic activity">
    <reaction evidence="6 7">
        <text>uridine(54) in tRNA + S-adenosyl-L-methionine = 5-methyluridine(54) in tRNA + S-adenosyl-L-homocysteine + H(+)</text>
        <dbReference type="Rhea" id="RHEA:42712"/>
        <dbReference type="Rhea" id="RHEA-COMP:10167"/>
        <dbReference type="Rhea" id="RHEA-COMP:10193"/>
        <dbReference type="ChEBI" id="CHEBI:15378"/>
        <dbReference type="ChEBI" id="CHEBI:57856"/>
        <dbReference type="ChEBI" id="CHEBI:59789"/>
        <dbReference type="ChEBI" id="CHEBI:65315"/>
        <dbReference type="ChEBI" id="CHEBI:74447"/>
        <dbReference type="EC" id="2.1.1.35"/>
    </reaction>
</comment>
<dbReference type="FunFam" id="3.40.50.150:FF:000012">
    <property type="entry name" value="tRNA/tmRNA (uracil-C(5))-methyltransferase"/>
    <property type="match status" value="1"/>
</dbReference>
<comment type="catalytic activity">
    <reaction evidence="5 7">
        <text>uridine(341) in tmRNA + S-adenosyl-L-methionine = 5-methyluridine(341) in tmRNA + S-adenosyl-L-homocysteine + H(+)</text>
        <dbReference type="Rhea" id="RHEA:43612"/>
        <dbReference type="Rhea" id="RHEA-COMP:10630"/>
        <dbReference type="Rhea" id="RHEA-COMP:10631"/>
        <dbReference type="ChEBI" id="CHEBI:15378"/>
        <dbReference type="ChEBI" id="CHEBI:57856"/>
        <dbReference type="ChEBI" id="CHEBI:59789"/>
        <dbReference type="ChEBI" id="CHEBI:65315"/>
        <dbReference type="ChEBI" id="CHEBI:74447"/>
    </reaction>
</comment>
<feature type="binding site" evidence="7">
    <location>
        <position position="221"/>
    </location>
    <ligand>
        <name>S-adenosyl-L-methionine</name>
        <dbReference type="ChEBI" id="CHEBI:59789"/>
    </ligand>
</feature>
<dbReference type="PANTHER" id="PTHR47790:SF2">
    <property type="entry name" value="TRNA_TMRNA (URACIL-C(5))-METHYLTRANSFERASE"/>
    <property type="match status" value="1"/>
</dbReference>
<keyword evidence="2 7" id="KW-0808">Transferase</keyword>
<feature type="active site" evidence="9">
    <location>
        <position position="324"/>
    </location>
</feature>
<evidence type="ECO:0000256" key="7">
    <source>
        <dbReference type="HAMAP-Rule" id="MF_01011"/>
    </source>
</evidence>
<keyword evidence="4 7" id="KW-0819">tRNA processing</keyword>
<dbReference type="EC" id="2.1.1.35" evidence="7"/>
<feature type="binding site" evidence="7 8">
    <location>
        <position position="237"/>
    </location>
    <ligand>
        <name>S-adenosyl-L-methionine</name>
        <dbReference type="ChEBI" id="CHEBI:59789"/>
    </ligand>
</feature>
<sequence>MNDLARAYQAQLSDKQQYLQQLLSPYWQGGIEVFDSPPEHYRMRAEFRIWHDEQGAHYAMSPKGESLHGGNVIKLTQFPAACLAINRLMPPLLAAINAEPLLSRKLFQVEFLATLQGDSLITLIYHRRLDETWQAAAVKLQEQLGVALIGRSRGQKIVLERDYVRERLQVGGRAFDYVQIEQSFSQPNAQVCEKMLTWACRQAESGAGQRDLLELYCGNGNFTLPLAQYFRRVLATEISKTGIAALRENVKLNQADNIAVARLSAEEFSQAWRGEREFKRLHQDGICLQDYDFSCVFVDPPRAGIDAQTLALLSRFEQIIYVSCNPKTLADNLALLAASHQVQAAALFDQFPFSEHIESAVCLRKFT</sequence>